<dbReference type="Gene3D" id="3.30.70.920">
    <property type="match status" value="1"/>
</dbReference>
<evidence type="ECO:0000313" key="6">
    <source>
        <dbReference type="Proteomes" id="UP001597183"/>
    </source>
</evidence>
<dbReference type="InterPro" id="IPR000485">
    <property type="entry name" value="AsnC-type_HTH_dom"/>
</dbReference>
<dbReference type="Gene3D" id="1.10.10.10">
    <property type="entry name" value="Winged helix-like DNA-binding domain superfamily/Winged helix DNA-binding domain"/>
    <property type="match status" value="1"/>
</dbReference>
<keyword evidence="1" id="KW-0805">Transcription regulation</keyword>
<dbReference type="PANTHER" id="PTHR30154:SF54">
    <property type="entry name" value="POSSIBLE TRANSCRIPTIONAL REGULATORY PROTEIN (PROBABLY LRP_ASNC-FAMILY)"/>
    <property type="match status" value="1"/>
</dbReference>
<reference evidence="6" key="1">
    <citation type="journal article" date="2019" name="Int. J. Syst. Evol. Microbiol.">
        <title>The Global Catalogue of Microorganisms (GCM) 10K type strain sequencing project: providing services to taxonomists for standard genome sequencing and annotation.</title>
        <authorList>
            <consortium name="The Broad Institute Genomics Platform"/>
            <consortium name="The Broad Institute Genome Sequencing Center for Infectious Disease"/>
            <person name="Wu L."/>
            <person name="Ma J."/>
        </authorList>
    </citation>
    <scope>NUCLEOTIDE SEQUENCE [LARGE SCALE GENOMIC DNA]</scope>
    <source>
        <strain evidence="6">CCM 7526</strain>
    </source>
</reference>
<dbReference type="Pfam" id="PF13412">
    <property type="entry name" value="HTH_24"/>
    <property type="match status" value="1"/>
</dbReference>
<dbReference type="SMART" id="SM00344">
    <property type="entry name" value="HTH_ASNC"/>
    <property type="match status" value="1"/>
</dbReference>
<evidence type="ECO:0000259" key="4">
    <source>
        <dbReference type="PROSITE" id="PS50956"/>
    </source>
</evidence>
<protein>
    <submittedName>
        <fullName evidence="5">Lrp/AsnC family transcriptional regulator</fullName>
    </submittedName>
</protein>
<dbReference type="SUPFAM" id="SSF46785">
    <property type="entry name" value="Winged helix' DNA-binding domain"/>
    <property type="match status" value="1"/>
</dbReference>
<comment type="caution">
    <text evidence="5">The sequence shown here is derived from an EMBL/GenBank/DDBJ whole genome shotgun (WGS) entry which is preliminary data.</text>
</comment>
<dbReference type="RefSeq" id="WP_317794414.1">
    <property type="nucleotide sequence ID" value="NZ_AP028461.1"/>
</dbReference>
<dbReference type="Proteomes" id="UP001597183">
    <property type="component" value="Unassembled WGS sequence"/>
</dbReference>
<evidence type="ECO:0000256" key="2">
    <source>
        <dbReference type="ARBA" id="ARBA00023125"/>
    </source>
</evidence>
<dbReference type="PRINTS" id="PR00033">
    <property type="entry name" value="HTHASNC"/>
</dbReference>
<feature type="domain" description="HTH asnC-type" evidence="4">
    <location>
        <begin position="7"/>
        <end position="68"/>
    </location>
</feature>
<evidence type="ECO:0000256" key="1">
    <source>
        <dbReference type="ARBA" id="ARBA00023015"/>
    </source>
</evidence>
<dbReference type="PANTHER" id="PTHR30154">
    <property type="entry name" value="LEUCINE-RESPONSIVE REGULATORY PROTEIN"/>
    <property type="match status" value="1"/>
</dbReference>
<dbReference type="InterPro" id="IPR036388">
    <property type="entry name" value="WH-like_DNA-bd_sf"/>
</dbReference>
<sequence length="157" mass="17676">MTETANMDRLDEQIVDELQRDARIPLRDLAQIVGAAPSTCSERIRRLEQRGVITGFRAEVSLSALGRRVQALVSAQVRPLSADVIDTFEREALAMPEVMAVYVLAGGDDFLLHVGAGSIEDLHFFLVDKLSRRREVISFRTSTIFRHARNQTLTRLR</sequence>
<dbReference type="InterPro" id="IPR019887">
    <property type="entry name" value="Tscrpt_reg_AsnC/Lrp_C"/>
</dbReference>
<organism evidence="5 6">
    <name type="scientific">Actinoplanes sichuanensis</name>
    <dbReference type="NCBI Taxonomy" id="512349"/>
    <lineage>
        <taxon>Bacteria</taxon>
        <taxon>Bacillati</taxon>
        <taxon>Actinomycetota</taxon>
        <taxon>Actinomycetes</taxon>
        <taxon>Micromonosporales</taxon>
        <taxon>Micromonosporaceae</taxon>
        <taxon>Actinoplanes</taxon>
    </lineage>
</organism>
<keyword evidence="2" id="KW-0238">DNA-binding</keyword>
<gene>
    <name evidence="5" type="ORF">ACFQ5G_54755</name>
</gene>
<name>A0ABW4AW58_9ACTN</name>
<keyword evidence="6" id="KW-1185">Reference proteome</keyword>
<dbReference type="Pfam" id="PF01037">
    <property type="entry name" value="AsnC_trans_reg"/>
    <property type="match status" value="1"/>
</dbReference>
<accession>A0ABW4AW58</accession>
<keyword evidence="3" id="KW-0804">Transcription</keyword>
<dbReference type="InterPro" id="IPR011008">
    <property type="entry name" value="Dimeric_a/b-barrel"/>
</dbReference>
<dbReference type="InterPro" id="IPR036390">
    <property type="entry name" value="WH_DNA-bd_sf"/>
</dbReference>
<evidence type="ECO:0000256" key="3">
    <source>
        <dbReference type="ARBA" id="ARBA00023163"/>
    </source>
</evidence>
<evidence type="ECO:0000313" key="5">
    <source>
        <dbReference type="EMBL" id="MFD1374451.1"/>
    </source>
</evidence>
<proteinExistence type="predicted"/>
<dbReference type="PROSITE" id="PS50956">
    <property type="entry name" value="HTH_ASNC_2"/>
    <property type="match status" value="1"/>
</dbReference>
<dbReference type="InterPro" id="IPR019888">
    <property type="entry name" value="Tscrpt_reg_AsnC-like"/>
</dbReference>
<dbReference type="SUPFAM" id="SSF54909">
    <property type="entry name" value="Dimeric alpha+beta barrel"/>
    <property type="match status" value="1"/>
</dbReference>
<dbReference type="EMBL" id="JBHTMK010000083">
    <property type="protein sequence ID" value="MFD1374451.1"/>
    <property type="molecule type" value="Genomic_DNA"/>
</dbReference>